<name>A0ACB8TJ32_9AGAM</name>
<evidence type="ECO:0000313" key="1">
    <source>
        <dbReference type="EMBL" id="KAI0068429.1"/>
    </source>
</evidence>
<accession>A0ACB8TJ32</accession>
<protein>
    <submittedName>
        <fullName evidence="1">Uncharacterized protein</fullName>
    </submittedName>
</protein>
<organism evidence="1 2">
    <name type="scientific">Artomyces pyxidatus</name>
    <dbReference type="NCBI Taxonomy" id="48021"/>
    <lineage>
        <taxon>Eukaryota</taxon>
        <taxon>Fungi</taxon>
        <taxon>Dikarya</taxon>
        <taxon>Basidiomycota</taxon>
        <taxon>Agaricomycotina</taxon>
        <taxon>Agaricomycetes</taxon>
        <taxon>Russulales</taxon>
        <taxon>Auriscalpiaceae</taxon>
        <taxon>Artomyces</taxon>
    </lineage>
</organism>
<proteinExistence type="predicted"/>
<dbReference type="EMBL" id="MU277188">
    <property type="protein sequence ID" value="KAI0068429.1"/>
    <property type="molecule type" value="Genomic_DNA"/>
</dbReference>
<reference evidence="1" key="1">
    <citation type="submission" date="2021-03" db="EMBL/GenBank/DDBJ databases">
        <authorList>
            <consortium name="DOE Joint Genome Institute"/>
            <person name="Ahrendt S."/>
            <person name="Looney B.P."/>
            <person name="Miyauchi S."/>
            <person name="Morin E."/>
            <person name="Drula E."/>
            <person name="Courty P.E."/>
            <person name="Chicoki N."/>
            <person name="Fauchery L."/>
            <person name="Kohler A."/>
            <person name="Kuo A."/>
            <person name="Labutti K."/>
            <person name="Pangilinan J."/>
            <person name="Lipzen A."/>
            <person name="Riley R."/>
            <person name="Andreopoulos W."/>
            <person name="He G."/>
            <person name="Johnson J."/>
            <person name="Barry K.W."/>
            <person name="Grigoriev I.V."/>
            <person name="Nagy L."/>
            <person name="Hibbett D."/>
            <person name="Henrissat B."/>
            <person name="Matheny P.B."/>
            <person name="Labbe J."/>
            <person name="Martin F."/>
        </authorList>
    </citation>
    <scope>NUCLEOTIDE SEQUENCE</scope>
    <source>
        <strain evidence="1">HHB10654</strain>
    </source>
</reference>
<evidence type="ECO:0000313" key="2">
    <source>
        <dbReference type="Proteomes" id="UP000814140"/>
    </source>
</evidence>
<keyword evidence="2" id="KW-1185">Reference proteome</keyword>
<dbReference type="Proteomes" id="UP000814140">
    <property type="component" value="Unassembled WGS sequence"/>
</dbReference>
<reference evidence="1" key="2">
    <citation type="journal article" date="2022" name="New Phytol.">
        <title>Evolutionary transition to the ectomycorrhizal habit in the genomes of a hyperdiverse lineage of mushroom-forming fungi.</title>
        <authorList>
            <person name="Looney B."/>
            <person name="Miyauchi S."/>
            <person name="Morin E."/>
            <person name="Drula E."/>
            <person name="Courty P.E."/>
            <person name="Kohler A."/>
            <person name="Kuo A."/>
            <person name="LaButti K."/>
            <person name="Pangilinan J."/>
            <person name="Lipzen A."/>
            <person name="Riley R."/>
            <person name="Andreopoulos W."/>
            <person name="He G."/>
            <person name="Johnson J."/>
            <person name="Nolan M."/>
            <person name="Tritt A."/>
            <person name="Barry K.W."/>
            <person name="Grigoriev I.V."/>
            <person name="Nagy L.G."/>
            <person name="Hibbett D."/>
            <person name="Henrissat B."/>
            <person name="Matheny P.B."/>
            <person name="Labbe J."/>
            <person name="Martin F.M."/>
        </authorList>
    </citation>
    <scope>NUCLEOTIDE SEQUENCE</scope>
    <source>
        <strain evidence="1">HHB10654</strain>
    </source>
</reference>
<feature type="non-terminal residue" evidence="1">
    <location>
        <position position="1"/>
    </location>
</feature>
<sequence>LNYLVNVDDDGKLRWARNNQLVDTTLGEWKDAGHGHGIVPIDVSDATEPFPLAASSSRADSLESQALSDAAMHYVGPPKGSNKVTRAFWRHFTIHGAVDKLLRKTVQRNTWIYVSVRQFFDIDGSLHSSRIRQDKNCGFRTITRHTN</sequence>
<comment type="caution">
    <text evidence="1">The sequence shown here is derived from an EMBL/GenBank/DDBJ whole genome shotgun (WGS) entry which is preliminary data.</text>
</comment>
<gene>
    <name evidence="1" type="ORF">BV25DRAFT_1793676</name>
</gene>